<feature type="domain" description="N-acetyltransferase" evidence="1">
    <location>
        <begin position="1"/>
        <end position="147"/>
    </location>
</feature>
<reference evidence="2 3" key="1">
    <citation type="journal article" date="2012" name="J. Bacteriol.">
        <title>Draft Genome Sequence of Plant Growth-Promoting Rhizobium Mesorhizobium amorphae, Isolated from Zinc-Lead Mine Tailings.</title>
        <authorList>
            <person name="Hao X."/>
            <person name="Lin Y."/>
            <person name="Johnstone L."/>
            <person name="Baltrus D.A."/>
            <person name="Miller S.J."/>
            <person name="Wei G."/>
            <person name="Rensing C."/>
        </authorList>
    </citation>
    <scope>NUCLEOTIDE SEQUENCE [LARGE SCALE GENOMIC DNA]</scope>
    <source>
        <strain evidence="2 3">CCNWGS0123</strain>
    </source>
</reference>
<accession>G6YKG9</accession>
<dbReference type="Pfam" id="PF00583">
    <property type="entry name" value="Acetyltransf_1"/>
    <property type="match status" value="1"/>
</dbReference>
<name>G6YKG9_9HYPH</name>
<gene>
    <name evidence="2" type="ORF">MEA186_32520</name>
</gene>
<dbReference type="EMBL" id="AGSN01000237">
    <property type="protein sequence ID" value="EHH03654.1"/>
    <property type="molecule type" value="Genomic_DNA"/>
</dbReference>
<keyword evidence="3" id="KW-1185">Reference proteome</keyword>
<sequence>MEERDLKTILDWRNRDDARVWFKTSDKLTFDSHLAWYKRYLQKEDDLFFLVEADGRPVGQCGIYDIDHNAGSAEIGRFLVAPEMAGNGYIKRSCSELVRFGTRVLKLPYVFLEVMEQNTRAIELYTRCGFVEEGRSDGMIRMGFGRDRAS</sequence>
<dbReference type="GO" id="GO:0016747">
    <property type="term" value="F:acyltransferase activity, transferring groups other than amino-acyl groups"/>
    <property type="evidence" value="ECO:0007669"/>
    <property type="project" value="InterPro"/>
</dbReference>
<dbReference type="Proteomes" id="UP000002949">
    <property type="component" value="Unassembled WGS sequence"/>
</dbReference>
<dbReference type="eggNOG" id="COG1670">
    <property type="taxonomic scope" value="Bacteria"/>
</dbReference>
<evidence type="ECO:0000313" key="2">
    <source>
        <dbReference type="EMBL" id="EHH03654.1"/>
    </source>
</evidence>
<dbReference type="CDD" id="cd04301">
    <property type="entry name" value="NAT_SF"/>
    <property type="match status" value="1"/>
</dbReference>
<evidence type="ECO:0000259" key="1">
    <source>
        <dbReference type="PROSITE" id="PS51186"/>
    </source>
</evidence>
<evidence type="ECO:0000313" key="3">
    <source>
        <dbReference type="Proteomes" id="UP000002949"/>
    </source>
</evidence>
<dbReference type="InterPro" id="IPR000182">
    <property type="entry name" value="GNAT_dom"/>
</dbReference>
<proteinExistence type="predicted"/>
<dbReference type="AlphaFoldDB" id="G6YKG9"/>
<dbReference type="Gene3D" id="3.40.630.30">
    <property type="match status" value="1"/>
</dbReference>
<dbReference type="PATRIC" id="fig|1082933.3.peg.6303"/>
<protein>
    <submittedName>
        <fullName evidence="2">GCN5-like N-acetyltransferase</fullName>
    </submittedName>
</protein>
<organism evidence="2 3">
    <name type="scientific">Mesorhizobium amorphae CCNWGS0123</name>
    <dbReference type="NCBI Taxonomy" id="1082933"/>
    <lineage>
        <taxon>Bacteria</taxon>
        <taxon>Pseudomonadati</taxon>
        <taxon>Pseudomonadota</taxon>
        <taxon>Alphaproteobacteria</taxon>
        <taxon>Hyphomicrobiales</taxon>
        <taxon>Phyllobacteriaceae</taxon>
        <taxon>Mesorhizobium</taxon>
    </lineage>
</organism>
<dbReference type="PANTHER" id="PTHR43415">
    <property type="entry name" value="SPERMIDINE N(1)-ACETYLTRANSFERASE"/>
    <property type="match status" value="1"/>
</dbReference>
<dbReference type="InterPro" id="IPR016181">
    <property type="entry name" value="Acyl_CoA_acyltransferase"/>
</dbReference>
<dbReference type="PROSITE" id="PS51186">
    <property type="entry name" value="GNAT"/>
    <property type="match status" value="1"/>
</dbReference>
<dbReference type="SUPFAM" id="SSF55729">
    <property type="entry name" value="Acyl-CoA N-acyltransferases (Nat)"/>
    <property type="match status" value="1"/>
</dbReference>
<keyword evidence="2" id="KW-0808">Transferase</keyword>
<dbReference type="STRING" id="1082933.A6B35_12075"/>
<dbReference type="PANTHER" id="PTHR43415:SF3">
    <property type="entry name" value="GNAT-FAMILY ACETYLTRANSFERASE"/>
    <property type="match status" value="1"/>
</dbReference>